<reference evidence="1 2" key="1">
    <citation type="journal article" date="2013" name="ISME J.">
        <title>Metabolic model for the filamentous 'Candidatus Microthrix parvicella' based on genomic and metagenomic analyses.</title>
        <authorList>
            <person name="Jon McIlroy S."/>
            <person name="Kristiansen R."/>
            <person name="Albertsen M."/>
            <person name="Michael Karst S."/>
            <person name="Rossetti S."/>
            <person name="Lund Nielsen J."/>
            <person name="Tandoi V."/>
            <person name="James Seviour R."/>
            <person name="Nielsen P.H."/>
        </authorList>
    </citation>
    <scope>NUCLEOTIDE SEQUENCE [LARGE SCALE GENOMIC DNA]</scope>
    <source>
        <strain evidence="1 2">RN1</strain>
    </source>
</reference>
<accession>R4Z611</accession>
<comment type="caution">
    <text evidence="1">The sequence shown here is derived from an EMBL/GenBank/DDBJ whole genome shotgun (WGS) entry which is preliminary data.</text>
</comment>
<dbReference type="AlphaFoldDB" id="R4Z611"/>
<dbReference type="STRING" id="1229780.BN381_350007"/>
<proteinExistence type="predicted"/>
<keyword evidence="2" id="KW-1185">Reference proteome</keyword>
<evidence type="ECO:0000313" key="2">
    <source>
        <dbReference type="Proteomes" id="UP000018291"/>
    </source>
</evidence>
<organism evidence="1 2">
    <name type="scientific">Candidatus Neomicrothrix parvicella RN1</name>
    <dbReference type="NCBI Taxonomy" id="1229780"/>
    <lineage>
        <taxon>Bacteria</taxon>
        <taxon>Bacillati</taxon>
        <taxon>Actinomycetota</taxon>
        <taxon>Acidimicrobiia</taxon>
        <taxon>Acidimicrobiales</taxon>
        <taxon>Microthrixaceae</taxon>
        <taxon>Candidatus Neomicrothrix</taxon>
    </lineage>
</organism>
<dbReference type="EMBL" id="CANL01000029">
    <property type="protein sequence ID" value="CCM64147.1"/>
    <property type="molecule type" value="Genomic_DNA"/>
</dbReference>
<evidence type="ECO:0000313" key="1">
    <source>
        <dbReference type="EMBL" id="CCM64147.1"/>
    </source>
</evidence>
<protein>
    <submittedName>
        <fullName evidence="1">Uncharacterized protein</fullName>
    </submittedName>
</protein>
<gene>
    <name evidence="1" type="ORF">BN381_350007</name>
</gene>
<dbReference type="Proteomes" id="UP000018291">
    <property type="component" value="Unassembled WGS sequence"/>
</dbReference>
<dbReference type="HOGENOM" id="CLU_2011111_0_0_11"/>
<name>R4Z611_9ACTN</name>
<sequence>MPSSDISTEATSALVSLINPSGHTPCWIPRHSRLVTSSIPLSPVSWTLLSADTGMVPADSLSPVVHPTDNSVTTKMLADWQIVAILAFISSPSMRDTGAWHQRFARTFSYSRIVYRYTDNKAE</sequence>